<accession>B4VJT7</accession>
<proteinExistence type="predicted"/>
<dbReference type="Gene3D" id="3.90.1570.30">
    <property type="match status" value="1"/>
</dbReference>
<name>B4VJT7_9CYAN</name>
<reference evidence="1 2" key="1">
    <citation type="submission" date="2008-07" db="EMBL/GenBank/DDBJ databases">
        <authorList>
            <person name="Tandeau de Marsac N."/>
            <person name="Ferriera S."/>
            <person name="Johnson J."/>
            <person name="Kravitz S."/>
            <person name="Beeson K."/>
            <person name="Sutton G."/>
            <person name="Rogers Y.-H."/>
            <person name="Friedman R."/>
            <person name="Frazier M."/>
            <person name="Venter J.C."/>
        </authorList>
    </citation>
    <scope>NUCLEOTIDE SEQUENCE [LARGE SCALE GENOMIC DNA]</scope>
    <source>
        <strain evidence="1 2">PCC 7420</strain>
    </source>
</reference>
<protein>
    <submittedName>
        <fullName evidence="1">Type I restriction enzyme R protein N terminal domain protein</fullName>
    </submittedName>
</protein>
<dbReference type="EMBL" id="DS989843">
    <property type="protein sequence ID" value="EDX77845.1"/>
    <property type="molecule type" value="Genomic_DNA"/>
</dbReference>
<organism evidence="1 2">
    <name type="scientific">Coleofasciculus chthonoplastes PCC 7420</name>
    <dbReference type="NCBI Taxonomy" id="118168"/>
    <lineage>
        <taxon>Bacteria</taxon>
        <taxon>Bacillati</taxon>
        <taxon>Cyanobacteriota</taxon>
        <taxon>Cyanophyceae</taxon>
        <taxon>Coleofasciculales</taxon>
        <taxon>Coleofasciculaceae</taxon>
        <taxon>Coleofasciculus</taxon>
    </lineage>
</organism>
<dbReference type="Proteomes" id="UP000003835">
    <property type="component" value="Unassembled WGS sequence"/>
</dbReference>
<sequence>MVRSRVVGNGQVWLSMESTRFGITGLEEIGYPEQFATLRLTNRQQQMVTGVGITDTIKSLNDLRVRCNLRQADDERFFSEWVDNLPELDEQEEAGVTRIKQRYDYHRGDGLLLEGTINLLVVSPLLELAGFLDPPFRIRSPYGVGLEFDDPEETIRGFIDTLVVQEQLWILVIESKRTSIPVPAALPQLLAYMLASPQRGSSAFGMATNGDEVVFLKLSQGDSPEYDVSRTFSLFPRRHELSEVLRILKRLGQAVVVAWHT</sequence>
<evidence type="ECO:0000313" key="2">
    <source>
        <dbReference type="Proteomes" id="UP000003835"/>
    </source>
</evidence>
<gene>
    <name evidence="1" type="ORF">MC7420_3169</name>
</gene>
<evidence type="ECO:0000313" key="1">
    <source>
        <dbReference type="EMBL" id="EDX77845.1"/>
    </source>
</evidence>
<dbReference type="STRING" id="118168.MC7420_3169"/>
<dbReference type="AlphaFoldDB" id="B4VJT7"/>
<dbReference type="HOGENOM" id="CLU_090272_0_0_3"/>
<keyword evidence="2" id="KW-1185">Reference proteome</keyword>
<dbReference type="eggNOG" id="COG2810">
    <property type="taxonomic scope" value="Bacteria"/>
</dbReference>